<sequence length="58" mass="6042">MKRASTTAAEYCAGTQPAVSQAATFVCGLSGRCVASNVGARFASNRFRVRISRSAAQT</sequence>
<gene>
    <name evidence="1" type="ORF">RCOM_1826810</name>
</gene>
<protein>
    <submittedName>
        <fullName evidence="1">Uncharacterized protein</fullName>
    </submittedName>
</protein>
<dbReference type="EMBL" id="EQ980270">
    <property type="protein sequence ID" value="EEF25205.1"/>
    <property type="molecule type" value="Genomic_DNA"/>
</dbReference>
<dbReference type="AlphaFoldDB" id="B9TG10"/>
<reference evidence="2" key="1">
    <citation type="journal article" date="2010" name="Nat. Biotechnol.">
        <title>Draft genome sequence of the oilseed species Ricinus communis.</title>
        <authorList>
            <person name="Chan A.P."/>
            <person name="Crabtree J."/>
            <person name="Zhao Q."/>
            <person name="Lorenzi H."/>
            <person name="Orvis J."/>
            <person name="Puiu D."/>
            <person name="Melake-Berhan A."/>
            <person name="Jones K.M."/>
            <person name="Redman J."/>
            <person name="Chen G."/>
            <person name="Cahoon E.B."/>
            <person name="Gedil M."/>
            <person name="Stanke M."/>
            <person name="Haas B.J."/>
            <person name="Wortman J.R."/>
            <person name="Fraser-Liggett C.M."/>
            <person name="Ravel J."/>
            <person name="Rabinowicz P.D."/>
        </authorList>
    </citation>
    <scope>NUCLEOTIDE SEQUENCE [LARGE SCALE GENOMIC DNA]</scope>
    <source>
        <strain evidence="2">cv. Hale</strain>
    </source>
</reference>
<proteinExistence type="predicted"/>
<accession>B9TG10</accession>
<dbReference type="InParanoid" id="B9TG10"/>
<name>B9TG10_RICCO</name>
<organism evidence="1 2">
    <name type="scientific">Ricinus communis</name>
    <name type="common">Castor bean</name>
    <dbReference type="NCBI Taxonomy" id="3988"/>
    <lineage>
        <taxon>Eukaryota</taxon>
        <taxon>Viridiplantae</taxon>
        <taxon>Streptophyta</taxon>
        <taxon>Embryophyta</taxon>
        <taxon>Tracheophyta</taxon>
        <taxon>Spermatophyta</taxon>
        <taxon>Magnoliopsida</taxon>
        <taxon>eudicotyledons</taxon>
        <taxon>Gunneridae</taxon>
        <taxon>Pentapetalae</taxon>
        <taxon>rosids</taxon>
        <taxon>fabids</taxon>
        <taxon>Malpighiales</taxon>
        <taxon>Euphorbiaceae</taxon>
        <taxon>Acalyphoideae</taxon>
        <taxon>Acalypheae</taxon>
        <taxon>Ricinus</taxon>
    </lineage>
</organism>
<keyword evidence="2" id="KW-1185">Reference proteome</keyword>
<evidence type="ECO:0000313" key="2">
    <source>
        <dbReference type="Proteomes" id="UP000008311"/>
    </source>
</evidence>
<dbReference type="Proteomes" id="UP000008311">
    <property type="component" value="Unassembled WGS sequence"/>
</dbReference>
<evidence type="ECO:0000313" key="1">
    <source>
        <dbReference type="EMBL" id="EEF25205.1"/>
    </source>
</evidence>